<evidence type="ECO:0000313" key="2">
    <source>
        <dbReference type="Proteomes" id="UP000078284"/>
    </source>
</evidence>
<gene>
    <name evidence="1" type="ordered locus">AXX17_At4g10570</name>
</gene>
<protein>
    <submittedName>
        <fullName evidence="1">Uncharacterized protein</fullName>
    </submittedName>
</protein>
<dbReference type="EMBL" id="LUHQ01000004">
    <property type="protein sequence ID" value="OAO98753.1"/>
    <property type="molecule type" value="Genomic_DNA"/>
</dbReference>
<organism evidence="1 2">
    <name type="scientific">Arabidopsis thaliana</name>
    <name type="common">Mouse-ear cress</name>
    <dbReference type="NCBI Taxonomy" id="3702"/>
    <lineage>
        <taxon>Eukaryota</taxon>
        <taxon>Viridiplantae</taxon>
        <taxon>Streptophyta</taxon>
        <taxon>Embryophyta</taxon>
        <taxon>Tracheophyta</taxon>
        <taxon>Spermatophyta</taxon>
        <taxon>Magnoliopsida</taxon>
        <taxon>eudicotyledons</taxon>
        <taxon>Gunneridae</taxon>
        <taxon>Pentapetalae</taxon>
        <taxon>rosids</taxon>
        <taxon>malvids</taxon>
        <taxon>Brassicales</taxon>
        <taxon>Brassicaceae</taxon>
        <taxon>Camelineae</taxon>
        <taxon>Arabidopsis</taxon>
    </lineage>
</organism>
<proteinExistence type="predicted"/>
<name>A0A178UYZ2_ARATH</name>
<sequence length="51" mass="6224">MKKIHRVIFSSKLKLESCHEFFRRSLRSAIEQVFRRFRSELKIPDVTTLCR</sequence>
<accession>A0A178UYZ2</accession>
<evidence type="ECO:0000313" key="1">
    <source>
        <dbReference type="EMBL" id="OAO98753.1"/>
    </source>
</evidence>
<comment type="caution">
    <text evidence="1">The sequence shown here is derived from an EMBL/GenBank/DDBJ whole genome shotgun (WGS) entry which is preliminary data.</text>
</comment>
<dbReference type="Proteomes" id="UP000078284">
    <property type="component" value="Chromosome 4"/>
</dbReference>
<reference evidence="2" key="1">
    <citation type="journal article" date="2016" name="Proc. Natl. Acad. Sci. U.S.A.">
        <title>Chromosome-level assembly of Arabidopsis thaliana Ler reveals the extent of translocation and inversion polymorphisms.</title>
        <authorList>
            <person name="Zapata L."/>
            <person name="Ding J."/>
            <person name="Willing E.M."/>
            <person name="Hartwig B."/>
            <person name="Bezdan D."/>
            <person name="Jiao W.B."/>
            <person name="Patel V."/>
            <person name="Velikkakam James G."/>
            <person name="Koornneef M."/>
            <person name="Ossowski S."/>
            <person name="Schneeberger K."/>
        </authorList>
    </citation>
    <scope>NUCLEOTIDE SEQUENCE [LARGE SCALE GENOMIC DNA]</scope>
    <source>
        <strain evidence="2">cv. Landsberg erecta</strain>
    </source>
</reference>
<dbReference type="AlphaFoldDB" id="A0A178UYZ2"/>